<accession>A0A9K3LKU8</accession>
<proteinExistence type="predicted"/>
<organism evidence="4 5">
    <name type="scientific">Nitzschia inconspicua</name>
    <dbReference type="NCBI Taxonomy" id="303405"/>
    <lineage>
        <taxon>Eukaryota</taxon>
        <taxon>Sar</taxon>
        <taxon>Stramenopiles</taxon>
        <taxon>Ochrophyta</taxon>
        <taxon>Bacillariophyta</taxon>
        <taxon>Bacillariophyceae</taxon>
        <taxon>Bacillariophycidae</taxon>
        <taxon>Bacillariales</taxon>
        <taxon>Bacillariaceae</taxon>
        <taxon>Nitzschia</taxon>
    </lineage>
</organism>
<dbReference type="InterPro" id="IPR050113">
    <property type="entry name" value="Ub_conjugating_enzyme"/>
</dbReference>
<dbReference type="Pfam" id="PF00179">
    <property type="entry name" value="UQ_con"/>
    <property type="match status" value="1"/>
</dbReference>
<keyword evidence="2" id="KW-0812">Transmembrane</keyword>
<dbReference type="Pfam" id="PF00194">
    <property type="entry name" value="Carb_anhydrase"/>
    <property type="match status" value="1"/>
</dbReference>
<dbReference type="Proteomes" id="UP000693970">
    <property type="component" value="Unassembled WGS sequence"/>
</dbReference>
<dbReference type="InterPro" id="IPR001148">
    <property type="entry name" value="CA_dom"/>
</dbReference>
<keyword evidence="2" id="KW-1133">Transmembrane helix</keyword>
<dbReference type="InterPro" id="IPR000608">
    <property type="entry name" value="UBC"/>
</dbReference>
<sequence length="727" mass="82647">MNERTITSWLESYSKARPKIPSNYRLAPQFASGRTWRDIVLYHNFTTSNQDPLPGGSLERDPPSPIHPPNPPPLSNIFHREPTAPPTRSNSITGSPSAIFPSPRNEDDVLPVATEPRQYVYPEDSGSPQLTPRGYFNYDTSQGESSVYGPGVPVMEFTKENGFSVHYVNNGWANNLEFPPPPYYYWDEFGPQGFGPWKDTLTERQLRSNQCGNVGMQSPIDIRLTGVACVERHQIRTLPGDYRMVGAAIKKQILPSKLRLLYPRRPCADFVNNPVCAEPDPPHADFPSGWRGFADTIHVDFKFPSEHRIYGQTFEGEMQIYHLHPVRRRLPVISVMIQSASGSRTDEGYNEYLQQAIDAFQSEYDTNMADCVSKGNPTSHGNGSRRRLQSKWEETETHDMDILFNTTRNRIDNSHTDAHFWHEGTNFHDDQELQRRRLSGIWHPYHKSLMPSYYFFGYDGSLTEPPCTEMISWFVMDTPMTRTPLWDLYSGLYIIATMATDICIRRLTKELKLLAKEPLQSPKITVRPNESNILEMHFVIEGSEGTPYAGGFYHGKLLFPKEYPLKPPGVIMCTPNGRFRPNCRLCMTMSDFHPETWNPLWSVGTIITGLYSFMIESGQTVGSIETTVEQKRNFARLSLEYNVRDRMFAKLFPEYVEMHKERLAARQAILGTNKSEASSDTSSSLVEYDADGQMVGTNDQADLNGFLALGAGIFAILAIAFSMMRFL</sequence>
<feature type="domain" description="UBC core" evidence="3">
    <location>
        <begin position="502"/>
        <end position="661"/>
    </location>
</feature>
<dbReference type="CDD" id="cd23799">
    <property type="entry name" value="UBCc_UBE2J"/>
    <property type="match status" value="1"/>
</dbReference>
<gene>
    <name evidence="4" type="ORF">IV203_026976</name>
</gene>
<name>A0A9K3LKU8_9STRA</name>
<reference evidence="4" key="2">
    <citation type="submission" date="2021-04" db="EMBL/GenBank/DDBJ databases">
        <authorList>
            <person name="Podell S."/>
        </authorList>
    </citation>
    <scope>NUCLEOTIDE SEQUENCE</scope>
    <source>
        <strain evidence="4">Hildebrandi</strain>
    </source>
</reference>
<feature type="transmembrane region" description="Helical" evidence="2">
    <location>
        <begin position="703"/>
        <end position="724"/>
    </location>
</feature>
<evidence type="ECO:0000256" key="1">
    <source>
        <dbReference type="SAM" id="MobiDB-lite"/>
    </source>
</evidence>
<dbReference type="AlphaFoldDB" id="A0A9K3LKU8"/>
<evidence type="ECO:0000313" key="5">
    <source>
        <dbReference type="Proteomes" id="UP000693970"/>
    </source>
</evidence>
<evidence type="ECO:0000313" key="4">
    <source>
        <dbReference type="EMBL" id="KAG7363615.1"/>
    </source>
</evidence>
<dbReference type="PANTHER" id="PTHR24067">
    <property type="entry name" value="UBIQUITIN-CONJUGATING ENZYME E2"/>
    <property type="match status" value="1"/>
</dbReference>
<keyword evidence="5" id="KW-1185">Reference proteome</keyword>
<evidence type="ECO:0000256" key="2">
    <source>
        <dbReference type="SAM" id="Phobius"/>
    </source>
</evidence>
<dbReference type="PROSITE" id="PS50127">
    <property type="entry name" value="UBC_2"/>
    <property type="match status" value="1"/>
</dbReference>
<dbReference type="EMBL" id="JAGRRH010000010">
    <property type="protein sequence ID" value="KAG7363615.1"/>
    <property type="molecule type" value="Genomic_DNA"/>
</dbReference>
<dbReference type="FunFam" id="3.10.110.10:FF:000109">
    <property type="entry name" value="Ubiquitin-conjugating enzyme E2 J2-like"/>
    <property type="match status" value="1"/>
</dbReference>
<comment type="caution">
    <text evidence="4">The sequence shown here is derived from an EMBL/GenBank/DDBJ whole genome shotgun (WGS) entry which is preliminary data.</text>
</comment>
<feature type="region of interest" description="Disordered" evidence="1">
    <location>
        <begin position="47"/>
        <end position="109"/>
    </location>
</feature>
<dbReference type="OrthoDB" id="42956at2759"/>
<reference evidence="4" key="1">
    <citation type="journal article" date="2021" name="Sci. Rep.">
        <title>Diploid genomic architecture of Nitzschia inconspicua, an elite biomass production diatom.</title>
        <authorList>
            <person name="Oliver A."/>
            <person name="Podell S."/>
            <person name="Pinowska A."/>
            <person name="Traller J.C."/>
            <person name="Smith S.R."/>
            <person name="McClure R."/>
            <person name="Beliaev A."/>
            <person name="Bohutskyi P."/>
            <person name="Hill E.A."/>
            <person name="Rabines A."/>
            <person name="Zheng H."/>
            <person name="Allen L.Z."/>
            <person name="Kuo A."/>
            <person name="Grigoriev I.V."/>
            <person name="Allen A.E."/>
            <person name="Hazlebeck D."/>
            <person name="Allen E.E."/>
        </authorList>
    </citation>
    <scope>NUCLEOTIDE SEQUENCE</scope>
    <source>
        <strain evidence="4">Hildebrandi</strain>
    </source>
</reference>
<feature type="compositionally biased region" description="Polar residues" evidence="1">
    <location>
        <begin position="86"/>
        <end position="96"/>
    </location>
</feature>
<evidence type="ECO:0000259" key="3">
    <source>
        <dbReference type="PROSITE" id="PS50127"/>
    </source>
</evidence>
<protein>
    <submittedName>
        <fullName evidence="4">Ubiquitin-conjugating enzyme</fullName>
    </submittedName>
</protein>
<dbReference type="SMART" id="SM00212">
    <property type="entry name" value="UBCc"/>
    <property type="match status" value="1"/>
</dbReference>
<keyword evidence="2" id="KW-0472">Membrane</keyword>
<feature type="compositionally biased region" description="Pro residues" evidence="1">
    <location>
        <begin position="63"/>
        <end position="74"/>
    </location>
</feature>